<evidence type="ECO:0000256" key="5">
    <source>
        <dbReference type="ARBA" id="ARBA00022840"/>
    </source>
</evidence>
<organism evidence="8">
    <name type="scientific">uncultured Thermomicrobiales bacterium</name>
    <dbReference type="NCBI Taxonomy" id="1645740"/>
    <lineage>
        <taxon>Bacteria</taxon>
        <taxon>Pseudomonadati</taxon>
        <taxon>Thermomicrobiota</taxon>
        <taxon>Thermomicrobia</taxon>
        <taxon>Thermomicrobiales</taxon>
        <taxon>environmental samples</taxon>
    </lineage>
</organism>
<comment type="similarity">
    <text evidence="1">Belongs to the ABC transporter superfamily.</text>
</comment>
<reference evidence="8" key="1">
    <citation type="submission" date="2020-02" db="EMBL/GenBank/DDBJ databases">
        <authorList>
            <person name="Meier V. D."/>
        </authorList>
    </citation>
    <scope>NUCLEOTIDE SEQUENCE</scope>
    <source>
        <strain evidence="8">AVDCRST_MAG87</strain>
    </source>
</reference>
<keyword evidence="2" id="KW-0813">Transport</keyword>
<dbReference type="InterPro" id="IPR027417">
    <property type="entry name" value="P-loop_NTPase"/>
</dbReference>
<feature type="region of interest" description="Disordered" evidence="6">
    <location>
        <begin position="349"/>
        <end position="388"/>
    </location>
</feature>
<evidence type="ECO:0000256" key="3">
    <source>
        <dbReference type="ARBA" id="ARBA00022458"/>
    </source>
</evidence>
<sequence>MGTFVVAHSGTATSTSGTAGASPDLAIEARDLTRSFRKRKGWFRSGELVEAVRGISFDVPRGTIFGMLGPNGAGKTTTIKMLSTLLVPTSGTALINGFDVERDELMVRRQLGVLFGGDKGLYNQLNGYENLRYFGRLYGMDDATIKRRSAELLAKVSLDDRASERVESYSRGMKQRLHIAKTLLHEPIVTILDEPTIGLDPAAAIEVRELIANLVPEHTVLLTTHDMHEADVLCRDIAIVDRGLIVAQGSPAELKARAQVDRRILVTLRGDPGREMDQHRLIRRLEALPVISQAGFEHGDDAGPAVMIRCTDTTAALDEALAVLRESAISIRGIEIREPSLEDAFLSATGREFEEAESDETTDDDAPVDPVAGVPATINEAGSGEGDR</sequence>
<dbReference type="PROSITE" id="PS50893">
    <property type="entry name" value="ABC_TRANSPORTER_2"/>
    <property type="match status" value="1"/>
</dbReference>
<evidence type="ECO:0000259" key="7">
    <source>
        <dbReference type="PROSITE" id="PS50893"/>
    </source>
</evidence>
<dbReference type="Pfam" id="PF00005">
    <property type="entry name" value="ABC_tran"/>
    <property type="match status" value="1"/>
</dbReference>
<feature type="compositionally biased region" description="Low complexity" evidence="6">
    <location>
        <begin position="368"/>
        <end position="377"/>
    </location>
</feature>
<dbReference type="AlphaFoldDB" id="A0A6J4VM84"/>
<dbReference type="InterPro" id="IPR003593">
    <property type="entry name" value="AAA+_ATPase"/>
</dbReference>
<dbReference type="PANTHER" id="PTHR42711:SF5">
    <property type="entry name" value="ABC TRANSPORTER ATP-BINDING PROTEIN NATA"/>
    <property type="match status" value="1"/>
</dbReference>
<dbReference type="SUPFAM" id="SSF52540">
    <property type="entry name" value="P-loop containing nucleoside triphosphate hydrolases"/>
    <property type="match status" value="1"/>
</dbReference>
<evidence type="ECO:0000256" key="2">
    <source>
        <dbReference type="ARBA" id="ARBA00022448"/>
    </source>
</evidence>
<dbReference type="GO" id="GO:0005524">
    <property type="term" value="F:ATP binding"/>
    <property type="evidence" value="ECO:0007669"/>
    <property type="project" value="UniProtKB-KW"/>
</dbReference>
<evidence type="ECO:0000256" key="6">
    <source>
        <dbReference type="SAM" id="MobiDB-lite"/>
    </source>
</evidence>
<protein>
    <submittedName>
        <fullName evidence="8">Efflux ABC transporter, ATP-binding protein</fullName>
    </submittedName>
</protein>
<feature type="domain" description="ABC transporter" evidence="7">
    <location>
        <begin position="27"/>
        <end position="267"/>
    </location>
</feature>
<evidence type="ECO:0000313" key="8">
    <source>
        <dbReference type="EMBL" id="CAA9581367.1"/>
    </source>
</evidence>
<keyword evidence="5 8" id="KW-0067">ATP-binding</keyword>
<name>A0A6J4VM84_9BACT</name>
<dbReference type="InterPro" id="IPR050763">
    <property type="entry name" value="ABC_transporter_ATP-binding"/>
</dbReference>
<dbReference type="PANTHER" id="PTHR42711">
    <property type="entry name" value="ABC TRANSPORTER ATP-BINDING PROTEIN"/>
    <property type="match status" value="1"/>
</dbReference>
<dbReference type="InterPro" id="IPR003439">
    <property type="entry name" value="ABC_transporter-like_ATP-bd"/>
</dbReference>
<feature type="compositionally biased region" description="Acidic residues" evidence="6">
    <location>
        <begin position="354"/>
        <end position="367"/>
    </location>
</feature>
<keyword evidence="4" id="KW-0547">Nucleotide-binding</keyword>
<accession>A0A6J4VM84</accession>
<gene>
    <name evidence="8" type="ORF">AVDCRST_MAG87-3402</name>
</gene>
<dbReference type="GO" id="GO:0016887">
    <property type="term" value="F:ATP hydrolysis activity"/>
    <property type="evidence" value="ECO:0007669"/>
    <property type="project" value="InterPro"/>
</dbReference>
<evidence type="ECO:0000256" key="1">
    <source>
        <dbReference type="ARBA" id="ARBA00005417"/>
    </source>
</evidence>
<dbReference type="Gene3D" id="3.40.50.300">
    <property type="entry name" value="P-loop containing nucleotide triphosphate hydrolases"/>
    <property type="match status" value="1"/>
</dbReference>
<evidence type="ECO:0000256" key="4">
    <source>
        <dbReference type="ARBA" id="ARBA00022741"/>
    </source>
</evidence>
<dbReference type="SMART" id="SM00382">
    <property type="entry name" value="AAA"/>
    <property type="match status" value="1"/>
</dbReference>
<dbReference type="EMBL" id="CADCWJ010000744">
    <property type="protein sequence ID" value="CAA9581367.1"/>
    <property type="molecule type" value="Genomic_DNA"/>
</dbReference>
<keyword evidence="3" id="KW-0536">Nodulation</keyword>
<proteinExistence type="inferred from homology"/>